<dbReference type="SUPFAM" id="SSF55781">
    <property type="entry name" value="GAF domain-like"/>
    <property type="match status" value="1"/>
</dbReference>
<dbReference type="InterPro" id="IPR029016">
    <property type="entry name" value="GAF-like_dom_sf"/>
</dbReference>
<keyword evidence="1" id="KW-0805">Transcription regulation</keyword>
<protein>
    <recommendedName>
        <fullName evidence="3">ANTAR domain-containing protein</fullName>
    </recommendedName>
</protein>
<dbReference type="Proteomes" id="UP001519295">
    <property type="component" value="Unassembled WGS sequence"/>
</dbReference>
<dbReference type="Gene3D" id="3.30.450.40">
    <property type="match status" value="1"/>
</dbReference>
<dbReference type="InterPro" id="IPR036388">
    <property type="entry name" value="WH-like_DNA-bd_sf"/>
</dbReference>
<proteinExistence type="predicted"/>
<dbReference type="RefSeq" id="WP_210029568.1">
    <property type="nucleotide sequence ID" value="NZ_JAGINU010000001.1"/>
</dbReference>
<keyword evidence="5" id="KW-1185">Reference proteome</keyword>
<feature type="domain" description="ANTAR" evidence="3">
    <location>
        <begin position="159"/>
        <end position="202"/>
    </location>
</feature>
<accession>A0ABS4VWY9</accession>
<gene>
    <name evidence="4" type="ORF">JOF36_004139</name>
</gene>
<dbReference type="InterPro" id="IPR005561">
    <property type="entry name" value="ANTAR"/>
</dbReference>
<evidence type="ECO:0000256" key="1">
    <source>
        <dbReference type="ARBA" id="ARBA00023015"/>
    </source>
</evidence>
<sequence>MTADRLVQACVDALRVDGAALTTLGNRGEFVHLAVSGPTPGRLAELQLITGTGPCWEASTTHQPAYEPDLALPAAQARWPGFAAAAVEHGVRAVFAFPLLADEACCGALLLCRHRPGSLSADQIRDGLWFAETALWALLDQGAGVSAEQSVAPLGEGQEQVFQASGMIAAQLGTGVDDALARLRAHAWAANRSLGETAADVLAHRLRFAPEPS</sequence>
<evidence type="ECO:0000259" key="3">
    <source>
        <dbReference type="Pfam" id="PF03861"/>
    </source>
</evidence>
<evidence type="ECO:0000313" key="4">
    <source>
        <dbReference type="EMBL" id="MBP2368443.1"/>
    </source>
</evidence>
<comment type="caution">
    <text evidence="4">The sequence shown here is derived from an EMBL/GenBank/DDBJ whole genome shotgun (WGS) entry which is preliminary data.</text>
</comment>
<evidence type="ECO:0000256" key="2">
    <source>
        <dbReference type="ARBA" id="ARBA00023163"/>
    </source>
</evidence>
<name>A0ABS4VWY9_9PSEU</name>
<reference evidence="4 5" key="1">
    <citation type="submission" date="2021-03" db="EMBL/GenBank/DDBJ databases">
        <title>Sequencing the genomes of 1000 actinobacteria strains.</title>
        <authorList>
            <person name="Klenk H.-P."/>
        </authorList>
    </citation>
    <scope>NUCLEOTIDE SEQUENCE [LARGE SCALE GENOMIC DNA]</scope>
    <source>
        <strain evidence="4 5">DSM 45256</strain>
    </source>
</reference>
<dbReference type="Pfam" id="PF03861">
    <property type="entry name" value="ANTAR"/>
    <property type="match status" value="1"/>
</dbReference>
<dbReference type="Gene3D" id="1.10.10.10">
    <property type="entry name" value="Winged helix-like DNA-binding domain superfamily/Winged helix DNA-binding domain"/>
    <property type="match status" value="1"/>
</dbReference>
<dbReference type="EMBL" id="JAGINU010000001">
    <property type="protein sequence ID" value="MBP2368443.1"/>
    <property type="molecule type" value="Genomic_DNA"/>
</dbReference>
<keyword evidence="2" id="KW-0804">Transcription</keyword>
<evidence type="ECO:0000313" key="5">
    <source>
        <dbReference type="Proteomes" id="UP001519295"/>
    </source>
</evidence>
<organism evidence="4 5">
    <name type="scientific">Pseudonocardia parietis</name>
    <dbReference type="NCBI Taxonomy" id="570936"/>
    <lineage>
        <taxon>Bacteria</taxon>
        <taxon>Bacillati</taxon>
        <taxon>Actinomycetota</taxon>
        <taxon>Actinomycetes</taxon>
        <taxon>Pseudonocardiales</taxon>
        <taxon>Pseudonocardiaceae</taxon>
        <taxon>Pseudonocardia</taxon>
    </lineage>
</organism>